<reference evidence="1 2" key="1">
    <citation type="submission" date="2019-07" db="EMBL/GenBank/DDBJ databases">
        <title>Genome sequencing of lignin-degrading bacterial isolates.</title>
        <authorList>
            <person name="Gladden J."/>
        </authorList>
    </citation>
    <scope>NUCLEOTIDE SEQUENCE [LARGE SCALE GENOMIC DNA]</scope>
    <source>
        <strain evidence="1 2">J11</strain>
    </source>
</reference>
<comment type="caution">
    <text evidence="1">The sequence shown here is derived from an EMBL/GenBank/DDBJ whole genome shotgun (WGS) entry which is preliminary data.</text>
</comment>
<dbReference type="Gene3D" id="3.40.91.30">
    <property type="match status" value="1"/>
</dbReference>
<gene>
    <name evidence="1" type="ORF">L602_000100001010</name>
</gene>
<organism evidence="1 2">
    <name type="scientific">Cupriavidus gilardii J11</name>
    <dbReference type="NCBI Taxonomy" id="936133"/>
    <lineage>
        <taxon>Bacteria</taxon>
        <taxon>Pseudomonadati</taxon>
        <taxon>Pseudomonadota</taxon>
        <taxon>Betaproteobacteria</taxon>
        <taxon>Burkholderiales</taxon>
        <taxon>Burkholderiaceae</taxon>
        <taxon>Cupriavidus</taxon>
    </lineage>
</organism>
<evidence type="ECO:0000313" key="1">
    <source>
        <dbReference type="EMBL" id="TWG89211.1"/>
    </source>
</evidence>
<dbReference type="AlphaFoldDB" id="A0A562BVG1"/>
<keyword evidence="2" id="KW-1185">Reference proteome</keyword>
<dbReference type="EMBL" id="VLJN01000001">
    <property type="protein sequence ID" value="TWG89211.1"/>
    <property type="molecule type" value="Genomic_DNA"/>
</dbReference>
<evidence type="ECO:0000313" key="2">
    <source>
        <dbReference type="Proteomes" id="UP000318141"/>
    </source>
</evidence>
<name>A0A562BVG1_9BURK</name>
<sequence>MKPIQTTYKGCHFRSRLEARWAVFFDKLGLIWEYEKEGYELPGGGRYLPDFWLPELDCYFEVKGTSPTDAEKSKALRLSVGAKKLVVLAHGSMSVEELRLGSQHLGEWPAKGFSIELFAGEAHHMWEPKSFGFPLWNWTFETDLPPFLRRVFPEESIPAEDTEARRRLLVELDRKYYFAKYRREHPRYQWGRHQENLSWVQNSSGGYGFAHEPDNGITPVSAAYDAALSARFEFGEGG</sequence>
<dbReference type="OrthoDB" id="9154355at2"/>
<protein>
    <submittedName>
        <fullName evidence="1">Uncharacterized protein</fullName>
    </submittedName>
</protein>
<accession>A0A562BVG1</accession>
<proteinExistence type="predicted"/>
<dbReference type="Proteomes" id="UP000318141">
    <property type="component" value="Unassembled WGS sequence"/>
</dbReference>